<evidence type="ECO:0000313" key="11">
    <source>
        <dbReference type="Proteomes" id="UP000663832"/>
    </source>
</evidence>
<evidence type="ECO:0000313" key="8">
    <source>
        <dbReference type="EMBL" id="CAF1626341.1"/>
    </source>
</evidence>
<dbReference type="EMBL" id="CAJOAY010000353">
    <property type="protein sequence ID" value="CAF3641090.1"/>
    <property type="molecule type" value="Genomic_DNA"/>
</dbReference>
<dbReference type="Proteomes" id="UP000663832">
    <property type="component" value="Unassembled WGS sequence"/>
</dbReference>
<dbReference type="EMBL" id="CAJNON010000226">
    <property type="protein sequence ID" value="CAF1121218.1"/>
    <property type="molecule type" value="Genomic_DNA"/>
</dbReference>
<evidence type="ECO:0000313" key="6">
    <source>
        <dbReference type="EMBL" id="CAF1333101.1"/>
    </source>
</evidence>
<dbReference type="EMBL" id="CAJNOI010001759">
    <property type="protein sequence ID" value="CAF1437184.1"/>
    <property type="molecule type" value="Genomic_DNA"/>
</dbReference>
<gene>
    <name evidence="1" type="ORF">BJG266_LOCUS16570</name>
    <name evidence="7" type="ORF">BJG266_LOCUS39680</name>
    <name evidence="2" type="ORF">IZO911_LOCUS23198</name>
    <name evidence="4" type="ORF">JYZ213_LOCUS28615</name>
    <name evidence="10" type="ORF">KXQ929_LOCUS20236</name>
    <name evidence="9" type="ORF">OKA104_LOCUS8657</name>
    <name evidence="5" type="ORF">QVE165_LOCUS28510</name>
    <name evidence="6" type="ORF">QVE165_LOCUS33004</name>
    <name evidence="8" type="ORF">QVE165_LOCUS56565</name>
    <name evidence="3" type="ORF">VCS650_LOCUS21200</name>
</gene>
<accession>A0A818QXS3</accession>
<dbReference type="OrthoDB" id="9974819at2759"/>
<proteinExistence type="predicted"/>
<dbReference type="EMBL" id="CAJNOG010000420">
    <property type="protein sequence ID" value="CAF1232418.1"/>
    <property type="molecule type" value="Genomic_DNA"/>
</dbReference>
<evidence type="ECO:0000313" key="2">
    <source>
        <dbReference type="EMBL" id="CAF1103880.1"/>
    </source>
</evidence>
<dbReference type="EMBL" id="CAJNOM010000298">
    <property type="protein sequence ID" value="CAF1333101.1"/>
    <property type="molecule type" value="Genomic_DNA"/>
</dbReference>
<evidence type="ECO:0000313" key="12">
    <source>
        <dbReference type="Proteomes" id="UP000663881"/>
    </source>
</evidence>
<evidence type="ECO:0000313" key="5">
    <source>
        <dbReference type="EMBL" id="CAF1251043.1"/>
    </source>
</evidence>
<evidence type="ECO:0000313" key="1">
    <source>
        <dbReference type="EMBL" id="CAF1012970.1"/>
    </source>
</evidence>
<reference evidence="9" key="1">
    <citation type="submission" date="2021-02" db="EMBL/GenBank/DDBJ databases">
        <authorList>
            <person name="Nowell W R."/>
        </authorList>
    </citation>
    <scope>NUCLEOTIDE SEQUENCE</scope>
</reference>
<keyword evidence="11" id="KW-1185">Reference proteome</keyword>
<evidence type="ECO:0000313" key="10">
    <source>
        <dbReference type="EMBL" id="CAF3853508.1"/>
    </source>
</evidence>
<name>A0A818QXS3_9BILA</name>
<dbReference type="EMBL" id="CAJNOM010002087">
    <property type="protein sequence ID" value="CAF1626341.1"/>
    <property type="molecule type" value="Genomic_DNA"/>
</dbReference>
<dbReference type="EMBL" id="CAJNOM010000223">
    <property type="protein sequence ID" value="CAF1251043.1"/>
    <property type="molecule type" value="Genomic_DNA"/>
</dbReference>
<dbReference type="EMBL" id="CAJNOE010000266">
    <property type="protein sequence ID" value="CAF1103880.1"/>
    <property type="molecule type" value="Genomic_DNA"/>
</dbReference>
<dbReference type="Proteomes" id="UP000663845">
    <property type="component" value="Unassembled WGS sequence"/>
</dbReference>
<evidence type="ECO:0000313" key="3">
    <source>
        <dbReference type="EMBL" id="CAF1121218.1"/>
    </source>
</evidence>
<sequence>MADLHALRTILHSKSIDAKTIKPYTGFHYNSKGDFILSTPSLESYRVNNDPMYRYEGGMHKTLPSELDNRILSYNALELRRYQSLRMKQPDSRYVTRIFEERFGQASTPRSEPKRTIRVNKAPGYRLLLDRIANQDQTMVSQRFNKLSPFVTEFGNNPNADPVLRSLAAT</sequence>
<evidence type="ECO:0000313" key="4">
    <source>
        <dbReference type="EMBL" id="CAF1232418.1"/>
    </source>
</evidence>
<dbReference type="Proteomes" id="UP000663877">
    <property type="component" value="Unassembled WGS sequence"/>
</dbReference>
<evidence type="ECO:0000313" key="7">
    <source>
        <dbReference type="EMBL" id="CAF1437184.1"/>
    </source>
</evidence>
<evidence type="ECO:0000313" key="9">
    <source>
        <dbReference type="EMBL" id="CAF3641090.1"/>
    </source>
</evidence>
<dbReference type="AlphaFoldDB" id="A0A818QXS3"/>
<dbReference type="EMBL" id="CAJOBB010001412">
    <property type="protein sequence ID" value="CAF3853508.1"/>
    <property type="molecule type" value="Genomic_DNA"/>
</dbReference>
<dbReference type="Proteomes" id="UP000663860">
    <property type="component" value="Unassembled WGS sequence"/>
</dbReference>
<comment type="caution">
    <text evidence="9">The sequence shown here is derived from an EMBL/GenBank/DDBJ whole genome shotgun (WGS) entry which is preliminary data.</text>
</comment>
<dbReference type="Proteomes" id="UP000663891">
    <property type="component" value="Unassembled WGS sequence"/>
</dbReference>
<dbReference type="EMBL" id="CAJNOI010000077">
    <property type="protein sequence ID" value="CAF1012970.1"/>
    <property type="molecule type" value="Genomic_DNA"/>
</dbReference>
<protein>
    <submittedName>
        <fullName evidence="9">Uncharacterized protein</fullName>
    </submittedName>
</protein>
<organism evidence="9 12">
    <name type="scientific">Adineta steineri</name>
    <dbReference type="NCBI Taxonomy" id="433720"/>
    <lineage>
        <taxon>Eukaryota</taxon>
        <taxon>Metazoa</taxon>
        <taxon>Spiralia</taxon>
        <taxon>Gnathifera</taxon>
        <taxon>Rotifera</taxon>
        <taxon>Eurotatoria</taxon>
        <taxon>Bdelloidea</taxon>
        <taxon>Adinetida</taxon>
        <taxon>Adinetidae</taxon>
        <taxon>Adineta</taxon>
    </lineage>
</organism>
<dbReference type="Proteomes" id="UP000663868">
    <property type="component" value="Unassembled WGS sequence"/>
</dbReference>
<dbReference type="Proteomes" id="UP000663881">
    <property type="component" value="Unassembled WGS sequence"/>
</dbReference>